<dbReference type="RefSeq" id="WP_188667894.1">
    <property type="nucleotide sequence ID" value="NZ_BMJI01000008.1"/>
</dbReference>
<keyword evidence="1" id="KW-1133">Transmembrane helix</keyword>
<evidence type="ECO:0000313" key="3">
    <source>
        <dbReference type="Proteomes" id="UP000597761"/>
    </source>
</evidence>
<feature type="transmembrane region" description="Helical" evidence="1">
    <location>
        <begin position="17"/>
        <end position="44"/>
    </location>
</feature>
<dbReference type="Proteomes" id="UP000597761">
    <property type="component" value="Unassembled WGS sequence"/>
</dbReference>
<sequence length="97" mass="9243">MTSTTASRKTTPQNRKAAAVVTGLAVLGLVVGTAAIGVLAAALGGNAVLAAKVVDAIIAGSTAATIAAILLSGGFAGIGLFAVKWALKTAGRKAAIA</sequence>
<gene>
    <name evidence="2" type="ORF">GCM10011512_16800</name>
</gene>
<keyword evidence="1" id="KW-0812">Transmembrane</keyword>
<dbReference type="EMBL" id="BMJI01000008">
    <property type="protein sequence ID" value="GGC90470.1"/>
    <property type="molecule type" value="Genomic_DNA"/>
</dbReference>
<evidence type="ECO:0000256" key="1">
    <source>
        <dbReference type="SAM" id="Phobius"/>
    </source>
</evidence>
<evidence type="ECO:0000313" key="2">
    <source>
        <dbReference type="EMBL" id="GGC90470.1"/>
    </source>
</evidence>
<accession>A0ABQ1P774</accession>
<name>A0ABQ1P774_9MICC</name>
<reference evidence="3" key="1">
    <citation type="journal article" date="2019" name="Int. J. Syst. Evol. Microbiol.">
        <title>The Global Catalogue of Microorganisms (GCM) 10K type strain sequencing project: providing services to taxonomists for standard genome sequencing and annotation.</title>
        <authorList>
            <consortium name="The Broad Institute Genomics Platform"/>
            <consortium name="The Broad Institute Genome Sequencing Center for Infectious Disease"/>
            <person name="Wu L."/>
            <person name="Ma J."/>
        </authorList>
    </citation>
    <scope>NUCLEOTIDE SEQUENCE [LARGE SCALE GENOMIC DNA]</scope>
    <source>
        <strain evidence="3">CGMCC 1.15480</strain>
    </source>
</reference>
<keyword evidence="3" id="KW-1185">Reference proteome</keyword>
<keyword evidence="1" id="KW-0472">Membrane</keyword>
<protein>
    <submittedName>
        <fullName evidence="2">Uncharacterized protein</fullName>
    </submittedName>
</protein>
<comment type="caution">
    <text evidence="2">The sequence shown here is derived from an EMBL/GenBank/DDBJ whole genome shotgun (WGS) entry which is preliminary data.</text>
</comment>
<feature type="transmembrane region" description="Helical" evidence="1">
    <location>
        <begin position="56"/>
        <end position="83"/>
    </location>
</feature>
<organism evidence="2 3">
    <name type="scientific">Tersicoccus solisilvae</name>
    <dbReference type="NCBI Taxonomy" id="1882339"/>
    <lineage>
        <taxon>Bacteria</taxon>
        <taxon>Bacillati</taxon>
        <taxon>Actinomycetota</taxon>
        <taxon>Actinomycetes</taxon>
        <taxon>Micrococcales</taxon>
        <taxon>Micrococcaceae</taxon>
        <taxon>Tersicoccus</taxon>
    </lineage>
</organism>
<proteinExistence type="predicted"/>